<reference evidence="2" key="1">
    <citation type="submission" date="2020-02" db="EMBL/GenBank/DDBJ databases">
        <authorList>
            <person name="Meier V. D."/>
        </authorList>
    </citation>
    <scope>NUCLEOTIDE SEQUENCE</scope>
    <source>
        <strain evidence="2">AVDCRST_MAG88</strain>
    </source>
</reference>
<dbReference type="CDD" id="cd02440">
    <property type="entry name" value="AdoMet_MTases"/>
    <property type="match status" value="1"/>
</dbReference>
<dbReference type="AlphaFoldDB" id="A0A6J4U9S3"/>
<evidence type="ECO:0000259" key="1">
    <source>
        <dbReference type="Pfam" id="PF08241"/>
    </source>
</evidence>
<evidence type="ECO:0000313" key="2">
    <source>
        <dbReference type="EMBL" id="CAA9544198.1"/>
    </source>
</evidence>
<proteinExistence type="predicted"/>
<protein>
    <recommendedName>
        <fullName evidence="1">Methyltransferase type 11 domain-containing protein</fullName>
    </recommendedName>
</protein>
<name>A0A6J4U9S3_9BACT</name>
<sequence>MRGNERGDARGSLPIFERQWREMLAAETEPEFSAQEQFFAELKCEALTTILPPPPATVLECGSGSAEVSAFLAGQGYRCTLLDAAPAALRVARRRFARAGHDAGFVLGNVYDLPFADGTFDILTSFGLLEHFADTDRVIAEMVRVIRPGGMFFADIVPARFSVQTVGTLFNAGVRILYHGALGRPGHGLHEAGRLFRPDFYENSFSLARYRDFMRAAGLRGIVIRGNRPVPVLTLPDAVERPYVATLRRARGLWRRFDEAGTPLTNWWGAGWWAWGVKLPRNPRTS</sequence>
<dbReference type="PANTHER" id="PTHR43591">
    <property type="entry name" value="METHYLTRANSFERASE"/>
    <property type="match status" value="1"/>
</dbReference>
<organism evidence="2">
    <name type="scientific">uncultured Thermomicrobiales bacterium</name>
    <dbReference type="NCBI Taxonomy" id="1645740"/>
    <lineage>
        <taxon>Bacteria</taxon>
        <taxon>Pseudomonadati</taxon>
        <taxon>Thermomicrobiota</taxon>
        <taxon>Thermomicrobia</taxon>
        <taxon>Thermomicrobiales</taxon>
        <taxon>environmental samples</taxon>
    </lineage>
</organism>
<accession>A0A6J4U9S3</accession>
<dbReference type="Pfam" id="PF08241">
    <property type="entry name" value="Methyltransf_11"/>
    <property type="match status" value="1"/>
</dbReference>
<dbReference type="EMBL" id="CADCWM010000085">
    <property type="protein sequence ID" value="CAA9544198.1"/>
    <property type="molecule type" value="Genomic_DNA"/>
</dbReference>
<gene>
    <name evidence="2" type="ORF">AVDCRST_MAG88-265</name>
</gene>
<dbReference type="InterPro" id="IPR029063">
    <property type="entry name" value="SAM-dependent_MTases_sf"/>
</dbReference>
<dbReference type="GO" id="GO:0008757">
    <property type="term" value="F:S-adenosylmethionine-dependent methyltransferase activity"/>
    <property type="evidence" value="ECO:0007669"/>
    <property type="project" value="InterPro"/>
</dbReference>
<feature type="domain" description="Methyltransferase type 11" evidence="1">
    <location>
        <begin position="59"/>
        <end position="153"/>
    </location>
</feature>
<dbReference type="InterPro" id="IPR013216">
    <property type="entry name" value="Methyltransf_11"/>
</dbReference>
<dbReference type="SUPFAM" id="SSF53335">
    <property type="entry name" value="S-adenosyl-L-methionine-dependent methyltransferases"/>
    <property type="match status" value="1"/>
</dbReference>
<dbReference type="Gene3D" id="3.40.50.150">
    <property type="entry name" value="Vaccinia Virus protein VP39"/>
    <property type="match status" value="1"/>
</dbReference>